<sequence length="236" mass="27549">MADTNSIFDVRSASDLDKFENDACLARQLMDDGLLASSQMCDKCGRTMMLRNRVNTLEWRCRETKNRDCSTRSVRIRSWFENSKISLKTMMKLIVLYLNGETTKSMEQATGVSRRTVIHIRAHIKELCERILKRNDDNFPIEIVDVRLNLGKIFKNLTNFPTSPSRRVILRNGLNLYKNPEIDQNCLETMRSKLRQFFDGPNSIDDEQLDAIIEEMASHEFRNAIFREIGECLRMR</sequence>
<evidence type="ECO:0000313" key="2">
    <source>
        <dbReference type="Proteomes" id="UP000494206"/>
    </source>
</evidence>
<gene>
    <name evidence="1" type="ORF">CBOVIS_LOCUS9504</name>
</gene>
<protein>
    <submittedName>
        <fullName evidence="1">Uncharacterized protein</fullName>
    </submittedName>
</protein>
<keyword evidence="2" id="KW-1185">Reference proteome</keyword>
<dbReference type="AlphaFoldDB" id="A0A8S1F453"/>
<organism evidence="1 2">
    <name type="scientific">Caenorhabditis bovis</name>
    <dbReference type="NCBI Taxonomy" id="2654633"/>
    <lineage>
        <taxon>Eukaryota</taxon>
        <taxon>Metazoa</taxon>
        <taxon>Ecdysozoa</taxon>
        <taxon>Nematoda</taxon>
        <taxon>Chromadorea</taxon>
        <taxon>Rhabditida</taxon>
        <taxon>Rhabditina</taxon>
        <taxon>Rhabditomorpha</taxon>
        <taxon>Rhabditoidea</taxon>
        <taxon>Rhabditidae</taxon>
        <taxon>Peloderinae</taxon>
        <taxon>Caenorhabditis</taxon>
    </lineage>
</organism>
<comment type="caution">
    <text evidence="1">The sequence shown here is derived from an EMBL/GenBank/DDBJ whole genome shotgun (WGS) entry which is preliminary data.</text>
</comment>
<proteinExistence type="predicted"/>
<dbReference type="Proteomes" id="UP000494206">
    <property type="component" value="Unassembled WGS sequence"/>
</dbReference>
<name>A0A8S1F453_9PELO</name>
<dbReference type="OrthoDB" id="8597234at2759"/>
<evidence type="ECO:0000313" key="1">
    <source>
        <dbReference type="EMBL" id="CAB3407595.1"/>
    </source>
</evidence>
<accession>A0A8S1F453</accession>
<reference evidence="1 2" key="1">
    <citation type="submission" date="2020-04" db="EMBL/GenBank/DDBJ databases">
        <authorList>
            <person name="Laetsch R D."/>
            <person name="Stevens L."/>
            <person name="Kumar S."/>
            <person name="Blaxter L. M."/>
        </authorList>
    </citation>
    <scope>NUCLEOTIDE SEQUENCE [LARGE SCALE GENOMIC DNA]</scope>
</reference>
<dbReference type="EMBL" id="CADEPM010000006">
    <property type="protein sequence ID" value="CAB3407595.1"/>
    <property type="molecule type" value="Genomic_DNA"/>
</dbReference>